<evidence type="ECO:0000313" key="3">
    <source>
        <dbReference type="Proteomes" id="UP000215509"/>
    </source>
</evidence>
<feature type="transmembrane region" description="Helical" evidence="1">
    <location>
        <begin position="49"/>
        <end position="69"/>
    </location>
</feature>
<evidence type="ECO:0000256" key="1">
    <source>
        <dbReference type="SAM" id="Phobius"/>
    </source>
</evidence>
<proteinExistence type="predicted"/>
<sequence>MALPFSIGQSPLWLYKLYAGTVNEYPYASVNAYNFFALLGANYKQDTSVLFLFSYHTWGMAFIVLITLFSWRVYHKGGARLAPLAALLQIAGVFTFSSSMHERYLFPAAALALLAYSGLKDRRLLWLAAGFSLTVFMNTYAVFYNATKGAAAYNFTLFFTSWINVLLCLYLLKVAWDLAAEKQALTLTGNESDKPKEPKVIEAAEAVKTAPLS</sequence>
<evidence type="ECO:0008006" key="4">
    <source>
        <dbReference type="Google" id="ProtNLM"/>
    </source>
</evidence>
<dbReference type="RefSeq" id="WP_094016279.1">
    <property type="nucleotide sequence ID" value="NZ_NMQW01000025.1"/>
</dbReference>
<feature type="transmembrane region" description="Helical" evidence="1">
    <location>
        <begin position="124"/>
        <end position="144"/>
    </location>
</feature>
<dbReference type="Proteomes" id="UP000215509">
    <property type="component" value="Unassembled WGS sequence"/>
</dbReference>
<dbReference type="OrthoDB" id="9776737at2"/>
<keyword evidence="3" id="KW-1185">Reference proteome</keyword>
<dbReference type="EMBL" id="NMQW01000025">
    <property type="protein sequence ID" value="OXM84830.1"/>
    <property type="molecule type" value="Genomic_DNA"/>
</dbReference>
<keyword evidence="1" id="KW-0472">Membrane</keyword>
<name>A0A229UN44_9BACL</name>
<protein>
    <recommendedName>
        <fullName evidence="4">Glycosyltransferase RgtA/B/C/D-like domain-containing protein</fullName>
    </recommendedName>
</protein>
<dbReference type="AlphaFoldDB" id="A0A229UN44"/>
<feature type="transmembrane region" description="Helical" evidence="1">
    <location>
        <begin position="150"/>
        <end position="172"/>
    </location>
</feature>
<keyword evidence="1" id="KW-1133">Transmembrane helix</keyword>
<comment type="caution">
    <text evidence="2">The sequence shown here is derived from an EMBL/GenBank/DDBJ whole genome shotgun (WGS) entry which is preliminary data.</text>
</comment>
<gene>
    <name evidence="2" type="ORF">CF651_18145</name>
</gene>
<organism evidence="2 3">
    <name type="scientific">Paenibacillus rigui</name>
    <dbReference type="NCBI Taxonomy" id="554312"/>
    <lineage>
        <taxon>Bacteria</taxon>
        <taxon>Bacillati</taxon>
        <taxon>Bacillota</taxon>
        <taxon>Bacilli</taxon>
        <taxon>Bacillales</taxon>
        <taxon>Paenibacillaceae</taxon>
        <taxon>Paenibacillus</taxon>
    </lineage>
</organism>
<accession>A0A229UN44</accession>
<reference evidence="2 3" key="1">
    <citation type="submission" date="2017-07" db="EMBL/GenBank/DDBJ databases">
        <title>Genome sequencing and assembly of Paenibacillus rigui.</title>
        <authorList>
            <person name="Mayilraj S."/>
        </authorList>
    </citation>
    <scope>NUCLEOTIDE SEQUENCE [LARGE SCALE GENOMIC DNA]</scope>
    <source>
        <strain evidence="2 3">JCM 16352</strain>
    </source>
</reference>
<keyword evidence="1" id="KW-0812">Transmembrane</keyword>
<evidence type="ECO:0000313" key="2">
    <source>
        <dbReference type="EMBL" id="OXM84830.1"/>
    </source>
</evidence>